<organism evidence="2 3">
    <name type="scientific">Cervus elaphus hippelaphus</name>
    <name type="common">European red deer</name>
    <dbReference type="NCBI Taxonomy" id="46360"/>
    <lineage>
        <taxon>Eukaryota</taxon>
        <taxon>Metazoa</taxon>
        <taxon>Chordata</taxon>
        <taxon>Craniata</taxon>
        <taxon>Vertebrata</taxon>
        <taxon>Euteleostomi</taxon>
        <taxon>Mammalia</taxon>
        <taxon>Eutheria</taxon>
        <taxon>Laurasiatheria</taxon>
        <taxon>Artiodactyla</taxon>
        <taxon>Ruminantia</taxon>
        <taxon>Pecora</taxon>
        <taxon>Cervidae</taxon>
        <taxon>Cervinae</taxon>
        <taxon>Cervus</taxon>
    </lineage>
</organism>
<reference evidence="2 3" key="1">
    <citation type="journal article" date="2018" name="Mol. Genet. Genomics">
        <title>The red deer Cervus elaphus genome CerEla1.0: sequencing, annotating, genes, and chromosomes.</title>
        <authorList>
            <person name="Bana N.A."/>
            <person name="Nyiri A."/>
            <person name="Nagy J."/>
            <person name="Frank K."/>
            <person name="Nagy T."/>
            <person name="Steger V."/>
            <person name="Schiller M."/>
            <person name="Lakatos P."/>
            <person name="Sugar L."/>
            <person name="Horn P."/>
            <person name="Barta E."/>
            <person name="Orosz L."/>
        </authorList>
    </citation>
    <scope>NUCLEOTIDE SEQUENCE [LARGE SCALE GENOMIC DNA]</scope>
    <source>
        <strain evidence="2">Hungarian</strain>
    </source>
</reference>
<comment type="caution">
    <text evidence="2">The sequence shown here is derived from an EMBL/GenBank/DDBJ whole genome shotgun (WGS) entry which is preliminary data.</text>
</comment>
<dbReference type="EMBL" id="MKHE01000006">
    <property type="protein sequence ID" value="OWK13774.1"/>
    <property type="molecule type" value="Genomic_DNA"/>
</dbReference>
<feature type="non-terminal residue" evidence="2">
    <location>
        <position position="270"/>
    </location>
</feature>
<name>A0A212D6P4_CEREH</name>
<proteinExistence type="predicted"/>
<dbReference type="Proteomes" id="UP000242450">
    <property type="component" value="Chromosome 6"/>
</dbReference>
<feature type="compositionally biased region" description="Polar residues" evidence="1">
    <location>
        <begin position="1"/>
        <end position="12"/>
    </location>
</feature>
<accession>A0A212D6P4</accession>
<feature type="region of interest" description="Disordered" evidence="1">
    <location>
        <begin position="1"/>
        <end position="112"/>
    </location>
</feature>
<gene>
    <name evidence="2" type="ORF">Celaphus_00017278</name>
</gene>
<sequence>SPQDTPTAQSGQGAVPSGDLGAGGAGLCCLGTPDPALPRGAGSSRQGPQPPQPRATWPQLSVQHPLPTPTAGPAALGSLPRPQQAKGPSSPVVCLRGHHARGKRSPPTLSLTEAPRGLLTATAAAGVLVRAWEGRLKTQRELGKHRPALGLAPPACVFLLPPHKGPTSERAQLPLTTALQHPAHILKRTDGCGLGELAFFLAELPRPVPGTSGRLGSSGRDSVPCSNFIQVDARASGTEAPGGPEPGSAAILGLSLTLPPGWGHLLCSAA</sequence>
<feature type="non-terminal residue" evidence="2">
    <location>
        <position position="1"/>
    </location>
</feature>
<protein>
    <submittedName>
        <fullName evidence="2">Uncharacterized protein</fullName>
    </submittedName>
</protein>
<evidence type="ECO:0000313" key="2">
    <source>
        <dbReference type="EMBL" id="OWK13774.1"/>
    </source>
</evidence>
<keyword evidence="3" id="KW-1185">Reference proteome</keyword>
<dbReference type="AlphaFoldDB" id="A0A212D6P4"/>
<evidence type="ECO:0000313" key="3">
    <source>
        <dbReference type="Proteomes" id="UP000242450"/>
    </source>
</evidence>
<evidence type="ECO:0000256" key="1">
    <source>
        <dbReference type="SAM" id="MobiDB-lite"/>
    </source>
</evidence>